<dbReference type="Gene3D" id="3.10.450.50">
    <property type="match status" value="1"/>
</dbReference>
<dbReference type="InterPro" id="IPR032710">
    <property type="entry name" value="NTF2-like_dom_sf"/>
</dbReference>
<dbReference type="EMBL" id="JADBEM010000001">
    <property type="protein sequence ID" value="MBE1603806.1"/>
    <property type="molecule type" value="Genomic_DNA"/>
</dbReference>
<evidence type="ECO:0000259" key="1">
    <source>
        <dbReference type="Pfam" id="PF12680"/>
    </source>
</evidence>
<keyword evidence="3" id="KW-1185">Reference proteome</keyword>
<dbReference type="Pfam" id="PF12680">
    <property type="entry name" value="SnoaL_2"/>
    <property type="match status" value="1"/>
</dbReference>
<accession>A0A927MP43</accession>
<protein>
    <recommendedName>
        <fullName evidence="1">SnoaL-like domain-containing protein</fullName>
    </recommendedName>
</protein>
<evidence type="ECO:0000313" key="2">
    <source>
        <dbReference type="EMBL" id="MBE1603806.1"/>
    </source>
</evidence>
<gene>
    <name evidence="2" type="ORF">HEB94_000654</name>
</gene>
<organism evidence="2 3">
    <name type="scientific">Actinopolymorpha pittospori</name>
    <dbReference type="NCBI Taxonomy" id="648752"/>
    <lineage>
        <taxon>Bacteria</taxon>
        <taxon>Bacillati</taxon>
        <taxon>Actinomycetota</taxon>
        <taxon>Actinomycetes</taxon>
        <taxon>Propionibacteriales</taxon>
        <taxon>Actinopolymorphaceae</taxon>
        <taxon>Actinopolymorpha</taxon>
    </lineage>
</organism>
<dbReference type="AlphaFoldDB" id="A0A927MP43"/>
<reference evidence="2" key="1">
    <citation type="submission" date="2020-10" db="EMBL/GenBank/DDBJ databases">
        <title>Sequencing the genomes of 1000 actinobacteria strains.</title>
        <authorList>
            <person name="Klenk H.-P."/>
        </authorList>
    </citation>
    <scope>NUCLEOTIDE SEQUENCE</scope>
    <source>
        <strain evidence="2">DSM 45354</strain>
    </source>
</reference>
<dbReference type="RefSeq" id="WP_192748536.1">
    <property type="nucleotide sequence ID" value="NZ_BAABJL010000189.1"/>
</dbReference>
<dbReference type="InterPro" id="IPR037401">
    <property type="entry name" value="SnoaL-like"/>
</dbReference>
<feature type="domain" description="SnoaL-like" evidence="1">
    <location>
        <begin position="17"/>
        <end position="119"/>
    </location>
</feature>
<evidence type="ECO:0000313" key="3">
    <source>
        <dbReference type="Proteomes" id="UP000638648"/>
    </source>
</evidence>
<dbReference type="Proteomes" id="UP000638648">
    <property type="component" value="Unassembled WGS sequence"/>
</dbReference>
<name>A0A927MP43_9ACTN</name>
<proteinExistence type="predicted"/>
<comment type="caution">
    <text evidence="2">The sequence shown here is derived from an EMBL/GenBank/DDBJ whole genome shotgun (WGS) entry which is preliminary data.</text>
</comment>
<sequence length="136" mass="15181">MTKINEPNPTVPGALAVDRYVQFWNAATPEAQQRLAAEAFADDVSSHVPVAVMRGVEELIAFRNQFAHHFPDYRFQSRTEPDTHHDRARLQWEIVVGGQSFAAGTDVLELDDAGRITEITGFLDQAPEGFDPHAHE</sequence>
<dbReference type="SUPFAM" id="SSF54427">
    <property type="entry name" value="NTF2-like"/>
    <property type="match status" value="1"/>
</dbReference>